<dbReference type="AlphaFoldDB" id="A0A2P2NJ53"/>
<reference evidence="1" key="1">
    <citation type="submission" date="2018-02" db="EMBL/GenBank/DDBJ databases">
        <title>Rhizophora mucronata_Transcriptome.</title>
        <authorList>
            <person name="Meera S.P."/>
            <person name="Sreeshan A."/>
            <person name="Augustine A."/>
        </authorList>
    </citation>
    <scope>NUCLEOTIDE SEQUENCE</scope>
    <source>
        <tissue evidence="1">Leaf</tissue>
    </source>
</reference>
<name>A0A2P2NJ53_RHIMU</name>
<protein>
    <submittedName>
        <fullName evidence="1">Uncharacterized protein</fullName>
    </submittedName>
</protein>
<organism evidence="1">
    <name type="scientific">Rhizophora mucronata</name>
    <name type="common">Asiatic mangrove</name>
    <dbReference type="NCBI Taxonomy" id="61149"/>
    <lineage>
        <taxon>Eukaryota</taxon>
        <taxon>Viridiplantae</taxon>
        <taxon>Streptophyta</taxon>
        <taxon>Embryophyta</taxon>
        <taxon>Tracheophyta</taxon>
        <taxon>Spermatophyta</taxon>
        <taxon>Magnoliopsida</taxon>
        <taxon>eudicotyledons</taxon>
        <taxon>Gunneridae</taxon>
        <taxon>Pentapetalae</taxon>
        <taxon>rosids</taxon>
        <taxon>fabids</taxon>
        <taxon>Malpighiales</taxon>
        <taxon>Rhizophoraceae</taxon>
        <taxon>Rhizophora</taxon>
    </lineage>
</organism>
<accession>A0A2P2NJ53</accession>
<proteinExistence type="predicted"/>
<dbReference type="EMBL" id="GGEC01061980">
    <property type="protein sequence ID" value="MBX42464.1"/>
    <property type="molecule type" value="Transcribed_RNA"/>
</dbReference>
<evidence type="ECO:0000313" key="1">
    <source>
        <dbReference type="EMBL" id="MBX42464.1"/>
    </source>
</evidence>
<sequence>MVFSMALEFWLHADNAKSLIQSLSPMWERE</sequence>